<reference evidence="1" key="1">
    <citation type="submission" date="2020-05" db="EMBL/GenBank/DDBJ databases">
        <authorList>
            <person name="Chiriac C."/>
            <person name="Salcher M."/>
            <person name="Ghai R."/>
            <person name="Kavagutti S V."/>
        </authorList>
    </citation>
    <scope>NUCLEOTIDE SEQUENCE</scope>
</reference>
<sequence length="142" mass="14995">MSIGQTQTTVFKLNLLKALENFNIGTPYTYKIALYVATAVLNETTTEYTTEGEITGVGYSTGGEELTITGLGSDVSNNTAYVSFLDVTWDPANFTTAGALIYNSTTNAAVCVLNFGGNKTATSSFTITFPAATSTTAVLRIN</sequence>
<dbReference type="EMBL" id="CAFBIX010000026">
    <property type="protein sequence ID" value="CAB4848263.1"/>
    <property type="molecule type" value="Genomic_DNA"/>
</dbReference>
<name>A0A6J7BWU4_9ZZZZ</name>
<proteinExistence type="predicted"/>
<protein>
    <submittedName>
        <fullName evidence="1">Unannotated protein</fullName>
    </submittedName>
</protein>
<evidence type="ECO:0000313" key="1">
    <source>
        <dbReference type="EMBL" id="CAB4848263.1"/>
    </source>
</evidence>
<gene>
    <name evidence="1" type="ORF">UFOPK3278_00765</name>
</gene>
<accession>A0A6J7BWU4</accession>
<organism evidence="1">
    <name type="scientific">freshwater metagenome</name>
    <dbReference type="NCBI Taxonomy" id="449393"/>
    <lineage>
        <taxon>unclassified sequences</taxon>
        <taxon>metagenomes</taxon>
        <taxon>ecological metagenomes</taxon>
    </lineage>
</organism>
<dbReference type="AlphaFoldDB" id="A0A6J7BWU4"/>